<protein>
    <submittedName>
        <fullName evidence="1">DUF1642 domain-containing protein</fullName>
    </submittedName>
</protein>
<proteinExistence type="predicted"/>
<keyword evidence="2" id="KW-1185">Reference proteome</keyword>
<comment type="caution">
    <text evidence="1">The sequence shown here is derived from an EMBL/GenBank/DDBJ whole genome shotgun (WGS) entry which is preliminary data.</text>
</comment>
<dbReference type="Proteomes" id="UP001597244">
    <property type="component" value="Unassembled WGS sequence"/>
</dbReference>
<gene>
    <name evidence="1" type="ORF">ACFQ4L_10500</name>
</gene>
<evidence type="ECO:0000313" key="1">
    <source>
        <dbReference type="EMBL" id="MFD1466491.1"/>
    </source>
</evidence>
<dbReference type="Pfam" id="PF07852">
    <property type="entry name" value="DUF1642"/>
    <property type="match status" value="1"/>
</dbReference>
<sequence>MSNETKQDVFEEFADECAGLNDEIYKQYMQRYDAALPDDLPVIPRAVADWIEHCKNRNYSLWVALFDFQGDSKIDRWFNDNGLRSIRTQRQDIFARAWLDGYTVEED</sequence>
<dbReference type="InterPro" id="IPR012865">
    <property type="entry name" value="DUF1642"/>
</dbReference>
<organism evidence="1 2">
    <name type="scientific">Lapidilactobacillus mulanensis</name>
    <dbReference type="NCBI Taxonomy" id="2485999"/>
    <lineage>
        <taxon>Bacteria</taxon>
        <taxon>Bacillati</taxon>
        <taxon>Bacillota</taxon>
        <taxon>Bacilli</taxon>
        <taxon>Lactobacillales</taxon>
        <taxon>Lactobacillaceae</taxon>
        <taxon>Lapidilactobacillus</taxon>
    </lineage>
</organism>
<evidence type="ECO:0000313" key="2">
    <source>
        <dbReference type="Proteomes" id="UP001597244"/>
    </source>
</evidence>
<dbReference type="RefSeq" id="WP_125577490.1">
    <property type="nucleotide sequence ID" value="NZ_JBHTOF010000103.1"/>
</dbReference>
<name>A0ABW4DSN8_9LACO</name>
<reference evidence="2" key="1">
    <citation type="journal article" date="2019" name="Int. J. Syst. Evol. Microbiol.">
        <title>The Global Catalogue of Microorganisms (GCM) 10K type strain sequencing project: providing services to taxonomists for standard genome sequencing and annotation.</title>
        <authorList>
            <consortium name="The Broad Institute Genomics Platform"/>
            <consortium name="The Broad Institute Genome Sequencing Center for Infectious Disease"/>
            <person name="Wu L."/>
            <person name="Ma J."/>
        </authorList>
    </citation>
    <scope>NUCLEOTIDE SEQUENCE [LARGE SCALE GENOMIC DNA]</scope>
    <source>
        <strain evidence="2">CCM 8951</strain>
    </source>
</reference>
<accession>A0ABW4DSN8</accession>
<dbReference type="EMBL" id="JBHTOF010000103">
    <property type="protein sequence ID" value="MFD1466491.1"/>
    <property type="molecule type" value="Genomic_DNA"/>
</dbReference>